<dbReference type="SUPFAM" id="SSF47413">
    <property type="entry name" value="lambda repressor-like DNA-binding domains"/>
    <property type="match status" value="1"/>
</dbReference>
<reference evidence="3 4" key="1">
    <citation type="journal article" date="2015" name="Nature">
        <title>rRNA introns, odd ribosomes, and small enigmatic genomes across a large radiation of phyla.</title>
        <authorList>
            <person name="Brown C.T."/>
            <person name="Hug L.A."/>
            <person name="Thomas B.C."/>
            <person name="Sharon I."/>
            <person name="Castelle C.J."/>
            <person name="Singh A."/>
            <person name="Wilkins M.J."/>
            <person name="Williams K.H."/>
            <person name="Banfield J.F."/>
        </authorList>
    </citation>
    <scope>NUCLEOTIDE SEQUENCE [LARGE SCALE GENOMIC DNA]</scope>
</reference>
<feature type="domain" description="HTH cro/C1-type" evidence="2">
    <location>
        <begin position="11"/>
        <end position="65"/>
    </location>
</feature>
<dbReference type="InterPro" id="IPR001387">
    <property type="entry name" value="Cro/C1-type_HTH"/>
</dbReference>
<proteinExistence type="predicted"/>
<evidence type="ECO:0000313" key="3">
    <source>
        <dbReference type="EMBL" id="KKS36318.1"/>
    </source>
</evidence>
<dbReference type="Gene3D" id="1.10.260.40">
    <property type="entry name" value="lambda repressor-like DNA-binding domains"/>
    <property type="match status" value="1"/>
</dbReference>
<dbReference type="Proteomes" id="UP000033847">
    <property type="component" value="Unassembled WGS sequence"/>
</dbReference>
<protein>
    <recommendedName>
        <fullName evidence="2">HTH cro/C1-type domain-containing protein</fullName>
    </recommendedName>
</protein>
<dbReference type="SMART" id="SM00530">
    <property type="entry name" value="HTH_XRE"/>
    <property type="match status" value="1"/>
</dbReference>
<dbReference type="PANTHER" id="PTHR46797:SF1">
    <property type="entry name" value="METHYLPHOSPHONATE SYNTHASE"/>
    <property type="match status" value="1"/>
</dbReference>
<dbReference type="GO" id="GO:0003700">
    <property type="term" value="F:DNA-binding transcription factor activity"/>
    <property type="evidence" value="ECO:0007669"/>
    <property type="project" value="TreeGrafter"/>
</dbReference>
<dbReference type="GO" id="GO:0003677">
    <property type="term" value="F:DNA binding"/>
    <property type="evidence" value="ECO:0007669"/>
    <property type="project" value="UniProtKB-KW"/>
</dbReference>
<dbReference type="InterPro" id="IPR010982">
    <property type="entry name" value="Lambda_DNA-bd_dom_sf"/>
</dbReference>
<sequence length="73" mass="8231">MKPKQSIGDNVRDYRKKRGLDQRELALIAELSGPTISNIERNVKMPSVKTLAKIAYVLRCSVSDLMQDAVEIK</sequence>
<evidence type="ECO:0000259" key="2">
    <source>
        <dbReference type="PROSITE" id="PS50943"/>
    </source>
</evidence>
<comment type="caution">
    <text evidence="3">The sequence shown here is derived from an EMBL/GenBank/DDBJ whole genome shotgun (WGS) entry which is preliminary data.</text>
</comment>
<dbReference type="InterPro" id="IPR050807">
    <property type="entry name" value="TransReg_Diox_bact_type"/>
</dbReference>
<organism evidence="3 4">
    <name type="scientific">candidate division WWE3 bacterium GW2011_GWF1_42_14</name>
    <dbReference type="NCBI Taxonomy" id="1619138"/>
    <lineage>
        <taxon>Bacteria</taxon>
        <taxon>Katanobacteria</taxon>
    </lineage>
</organism>
<name>A0A0G1BFP1_UNCKA</name>
<accession>A0A0G1BFP1</accession>
<dbReference type="CDD" id="cd00093">
    <property type="entry name" value="HTH_XRE"/>
    <property type="match status" value="1"/>
</dbReference>
<dbReference type="PROSITE" id="PS50943">
    <property type="entry name" value="HTH_CROC1"/>
    <property type="match status" value="1"/>
</dbReference>
<dbReference type="AlphaFoldDB" id="A0A0G1BFP1"/>
<gene>
    <name evidence="3" type="ORF">UV00_C0027G0004</name>
</gene>
<dbReference type="GO" id="GO:0005829">
    <property type="term" value="C:cytosol"/>
    <property type="evidence" value="ECO:0007669"/>
    <property type="project" value="TreeGrafter"/>
</dbReference>
<dbReference type="PANTHER" id="PTHR46797">
    <property type="entry name" value="HTH-TYPE TRANSCRIPTIONAL REGULATOR"/>
    <property type="match status" value="1"/>
</dbReference>
<keyword evidence="1" id="KW-0238">DNA-binding</keyword>
<evidence type="ECO:0000313" key="4">
    <source>
        <dbReference type="Proteomes" id="UP000033847"/>
    </source>
</evidence>
<evidence type="ECO:0000256" key="1">
    <source>
        <dbReference type="ARBA" id="ARBA00023125"/>
    </source>
</evidence>
<dbReference type="Pfam" id="PF01381">
    <property type="entry name" value="HTH_3"/>
    <property type="match status" value="1"/>
</dbReference>
<dbReference type="EMBL" id="LCCU01000027">
    <property type="protein sequence ID" value="KKS36318.1"/>
    <property type="molecule type" value="Genomic_DNA"/>
</dbReference>